<dbReference type="EMBL" id="LUGG01000003">
    <property type="protein sequence ID" value="OBZ76635.1"/>
    <property type="molecule type" value="Genomic_DNA"/>
</dbReference>
<evidence type="ECO:0008006" key="3">
    <source>
        <dbReference type="Google" id="ProtNLM"/>
    </source>
</evidence>
<dbReference type="PANTHER" id="PTHR42678:SF34">
    <property type="entry name" value="OS04G0183300 PROTEIN"/>
    <property type="match status" value="1"/>
</dbReference>
<evidence type="ECO:0000313" key="2">
    <source>
        <dbReference type="Proteomes" id="UP000092993"/>
    </source>
</evidence>
<dbReference type="PANTHER" id="PTHR42678">
    <property type="entry name" value="AMIDASE"/>
    <property type="match status" value="1"/>
</dbReference>
<organism evidence="1 2">
    <name type="scientific">Grifola frondosa</name>
    <name type="common">Maitake</name>
    <name type="synonym">Polyporus frondosus</name>
    <dbReference type="NCBI Taxonomy" id="5627"/>
    <lineage>
        <taxon>Eukaryota</taxon>
        <taxon>Fungi</taxon>
        <taxon>Dikarya</taxon>
        <taxon>Basidiomycota</taxon>
        <taxon>Agaricomycotina</taxon>
        <taxon>Agaricomycetes</taxon>
        <taxon>Polyporales</taxon>
        <taxon>Grifolaceae</taxon>
        <taxon>Grifola</taxon>
    </lineage>
</organism>
<proteinExistence type="predicted"/>
<evidence type="ECO:0000313" key="1">
    <source>
        <dbReference type="EMBL" id="OBZ76635.1"/>
    </source>
</evidence>
<reference evidence="1 2" key="1">
    <citation type="submission" date="2016-03" db="EMBL/GenBank/DDBJ databases">
        <title>Whole genome sequencing of Grifola frondosa 9006-11.</title>
        <authorList>
            <person name="Min B."/>
            <person name="Park H."/>
            <person name="Kim J.-G."/>
            <person name="Cho H."/>
            <person name="Oh Y.-L."/>
            <person name="Kong W.-S."/>
            <person name="Choi I.-G."/>
        </authorList>
    </citation>
    <scope>NUCLEOTIDE SEQUENCE [LARGE SCALE GENOMIC DNA]</scope>
    <source>
        <strain evidence="1 2">9006-11</strain>
    </source>
</reference>
<gene>
    <name evidence="1" type="ORF">A0H81_03090</name>
</gene>
<sequence>MPTNNAAGPAAIAGYPIITVPLGFQPANTTLSPAEPTRAMGPNMPFGISFIGTAFSEFELITFAFAYEQATHTRLKVLAFPEAIPKTQLVDVVGK</sequence>
<protein>
    <recommendedName>
        <fullName evidence="3">Amidase domain-containing protein</fullName>
    </recommendedName>
</protein>
<dbReference type="InterPro" id="IPR036928">
    <property type="entry name" value="AS_sf"/>
</dbReference>
<dbReference type="OrthoDB" id="566138at2759"/>
<dbReference type="SUPFAM" id="SSF75304">
    <property type="entry name" value="Amidase signature (AS) enzymes"/>
    <property type="match status" value="1"/>
</dbReference>
<dbReference type="Proteomes" id="UP000092993">
    <property type="component" value="Unassembled WGS sequence"/>
</dbReference>
<keyword evidence="2" id="KW-1185">Reference proteome</keyword>
<comment type="caution">
    <text evidence="1">The sequence shown here is derived from an EMBL/GenBank/DDBJ whole genome shotgun (WGS) entry which is preliminary data.</text>
</comment>
<dbReference type="Gene3D" id="3.90.1300.10">
    <property type="entry name" value="Amidase signature (AS) domain"/>
    <property type="match status" value="1"/>
</dbReference>
<name>A0A1C7MI74_GRIFR</name>
<dbReference type="AlphaFoldDB" id="A0A1C7MI74"/>
<dbReference type="STRING" id="5627.A0A1C7MI74"/>
<accession>A0A1C7MI74</accession>